<proteinExistence type="predicted"/>
<organism evidence="2">
    <name type="scientific">Brassica cretica</name>
    <name type="common">Mustard</name>
    <dbReference type="NCBI Taxonomy" id="69181"/>
    <lineage>
        <taxon>Eukaryota</taxon>
        <taxon>Viridiplantae</taxon>
        <taxon>Streptophyta</taxon>
        <taxon>Embryophyta</taxon>
        <taxon>Tracheophyta</taxon>
        <taxon>Spermatophyta</taxon>
        <taxon>Magnoliopsida</taxon>
        <taxon>eudicotyledons</taxon>
        <taxon>Gunneridae</taxon>
        <taxon>Pentapetalae</taxon>
        <taxon>rosids</taxon>
        <taxon>malvids</taxon>
        <taxon>Brassicales</taxon>
        <taxon>Brassicaceae</taxon>
        <taxon>Brassiceae</taxon>
        <taxon>Brassica</taxon>
    </lineage>
</organism>
<sequence>MADAPVADSNGQPQTRQPNPNGPAEATEYINFVVASVQNTHGDTNAGDHILRPPSPSRNAPHPVVMLIWSMRTQISTKRHREKTMPMSRGMLKSKTLTRMNLL</sequence>
<protein>
    <submittedName>
        <fullName evidence="2">Uncharacterized protein</fullName>
    </submittedName>
</protein>
<reference evidence="2" key="1">
    <citation type="submission" date="2019-12" db="EMBL/GenBank/DDBJ databases">
        <title>Genome sequencing and annotation of Brassica cretica.</title>
        <authorList>
            <person name="Studholme D.J."/>
            <person name="Sarris P.F."/>
        </authorList>
    </citation>
    <scope>NUCLEOTIDE SEQUENCE</scope>
    <source>
        <strain evidence="2">PFS-102/07</strain>
        <tissue evidence="2">Leaf</tissue>
    </source>
</reference>
<comment type="caution">
    <text evidence="2">The sequence shown here is derived from an EMBL/GenBank/DDBJ whole genome shotgun (WGS) entry which is preliminary data.</text>
</comment>
<feature type="region of interest" description="Disordered" evidence="1">
    <location>
        <begin position="1"/>
        <end position="25"/>
    </location>
</feature>
<dbReference type="AlphaFoldDB" id="A0A8S9ITB4"/>
<feature type="compositionally biased region" description="Polar residues" evidence="1">
    <location>
        <begin position="9"/>
        <end position="19"/>
    </location>
</feature>
<gene>
    <name evidence="2" type="ORF">F2Q70_00003040</name>
</gene>
<evidence type="ECO:0000256" key="1">
    <source>
        <dbReference type="SAM" id="MobiDB-lite"/>
    </source>
</evidence>
<name>A0A8S9ITB4_BRACR</name>
<feature type="region of interest" description="Disordered" evidence="1">
    <location>
        <begin position="40"/>
        <end position="60"/>
    </location>
</feature>
<dbReference type="EMBL" id="QGKY02001015">
    <property type="protein sequence ID" value="KAF2572077.1"/>
    <property type="molecule type" value="Genomic_DNA"/>
</dbReference>
<evidence type="ECO:0000313" key="2">
    <source>
        <dbReference type="EMBL" id="KAF2572077.1"/>
    </source>
</evidence>
<accession>A0A8S9ITB4</accession>
<feature type="region of interest" description="Disordered" evidence="1">
    <location>
        <begin position="76"/>
        <end position="103"/>
    </location>
</feature>